<proteinExistence type="predicted"/>
<comment type="caution">
    <text evidence="2">The sequence shown here is derived from an EMBL/GenBank/DDBJ whole genome shotgun (WGS) entry which is preliminary data.</text>
</comment>
<dbReference type="InterPro" id="IPR052523">
    <property type="entry name" value="Trichothecene_AcTrans"/>
</dbReference>
<name>A0ABP4NQF8_9ACTN</name>
<dbReference type="Gene3D" id="3.40.630.30">
    <property type="match status" value="1"/>
</dbReference>
<dbReference type="Pfam" id="PF00583">
    <property type="entry name" value="Acetyltransf_1"/>
    <property type="match status" value="1"/>
</dbReference>
<evidence type="ECO:0000313" key="2">
    <source>
        <dbReference type="EMBL" id="GAA1565126.1"/>
    </source>
</evidence>
<sequence length="189" mass="20702">MIRRATSAEYETVVNVLSDAFTTDPLTRWLFPDTIELATTFYFHPLLAHPAAEADLTPGNTAASIWLHLNRGQSAYGEPSKRPIPAAAHRLQALGGALAPRHPRDQAYIYLPCMGVAPAHRGTGLGSAMLRHRLAWADSLGLGTYLEASSPRSRALYLRHGFHDHSEPIRLADSLSIWPMSRPTATGEL</sequence>
<dbReference type="CDD" id="cd04301">
    <property type="entry name" value="NAT_SF"/>
    <property type="match status" value="1"/>
</dbReference>
<dbReference type="EMBL" id="BAAAPH010000006">
    <property type="protein sequence ID" value="GAA1565126.1"/>
    <property type="molecule type" value="Genomic_DNA"/>
</dbReference>
<feature type="domain" description="N-acetyltransferase" evidence="1">
    <location>
        <begin position="33"/>
        <end position="185"/>
    </location>
</feature>
<protein>
    <recommendedName>
        <fullName evidence="1">N-acetyltransferase domain-containing protein</fullName>
    </recommendedName>
</protein>
<gene>
    <name evidence="2" type="ORF">GCM10009804_22300</name>
</gene>
<dbReference type="RefSeq" id="WP_344233337.1">
    <property type="nucleotide sequence ID" value="NZ_BAAAPH010000006.1"/>
</dbReference>
<evidence type="ECO:0000259" key="1">
    <source>
        <dbReference type="PROSITE" id="PS51186"/>
    </source>
</evidence>
<dbReference type="PANTHER" id="PTHR42791:SF1">
    <property type="entry name" value="N-ACETYLTRANSFERASE DOMAIN-CONTAINING PROTEIN"/>
    <property type="match status" value="1"/>
</dbReference>
<dbReference type="PANTHER" id="PTHR42791">
    <property type="entry name" value="GNAT FAMILY ACETYLTRANSFERASE"/>
    <property type="match status" value="1"/>
</dbReference>
<dbReference type="Proteomes" id="UP001501705">
    <property type="component" value="Unassembled WGS sequence"/>
</dbReference>
<dbReference type="InterPro" id="IPR000182">
    <property type="entry name" value="GNAT_dom"/>
</dbReference>
<evidence type="ECO:0000313" key="3">
    <source>
        <dbReference type="Proteomes" id="UP001501705"/>
    </source>
</evidence>
<dbReference type="InterPro" id="IPR016181">
    <property type="entry name" value="Acyl_CoA_acyltransferase"/>
</dbReference>
<dbReference type="PROSITE" id="PS51186">
    <property type="entry name" value="GNAT"/>
    <property type="match status" value="1"/>
</dbReference>
<keyword evidence="3" id="KW-1185">Reference proteome</keyword>
<dbReference type="SUPFAM" id="SSF55729">
    <property type="entry name" value="Acyl-CoA N-acyltransferases (Nat)"/>
    <property type="match status" value="1"/>
</dbReference>
<accession>A0ABP4NQF8</accession>
<reference evidence="3" key="1">
    <citation type="journal article" date="2019" name="Int. J. Syst. Evol. Microbiol.">
        <title>The Global Catalogue of Microorganisms (GCM) 10K type strain sequencing project: providing services to taxonomists for standard genome sequencing and annotation.</title>
        <authorList>
            <consortium name="The Broad Institute Genomics Platform"/>
            <consortium name="The Broad Institute Genome Sequencing Center for Infectious Disease"/>
            <person name="Wu L."/>
            <person name="Ma J."/>
        </authorList>
    </citation>
    <scope>NUCLEOTIDE SEQUENCE [LARGE SCALE GENOMIC DNA]</scope>
    <source>
        <strain evidence="3">JCM 15572</strain>
    </source>
</reference>
<organism evidence="2 3">
    <name type="scientific">Kribbella hippodromi</name>
    <dbReference type="NCBI Taxonomy" id="434347"/>
    <lineage>
        <taxon>Bacteria</taxon>
        <taxon>Bacillati</taxon>
        <taxon>Actinomycetota</taxon>
        <taxon>Actinomycetes</taxon>
        <taxon>Propionibacteriales</taxon>
        <taxon>Kribbellaceae</taxon>
        <taxon>Kribbella</taxon>
    </lineage>
</organism>